<gene>
    <name evidence="2" type="ORF">V6N12_042544</name>
</gene>
<protein>
    <submittedName>
        <fullName evidence="2">Uncharacterized protein</fullName>
    </submittedName>
</protein>
<evidence type="ECO:0000313" key="2">
    <source>
        <dbReference type="EMBL" id="KAK8559264.1"/>
    </source>
</evidence>
<dbReference type="Proteomes" id="UP001472677">
    <property type="component" value="Unassembled WGS sequence"/>
</dbReference>
<accession>A0ABR2EF37</accession>
<comment type="caution">
    <text evidence="2">The sequence shown here is derived from an EMBL/GenBank/DDBJ whole genome shotgun (WGS) entry which is preliminary data.</text>
</comment>
<dbReference type="EMBL" id="JBBPBM010000015">
    <property type="protein sequence ID" value="KAK8559264.1"/>
    <property type="molecule type" value="Genomic_DNA"/>
</dbReference>
<feature type="region of interest" description="Disordered" evidence="1">
    <location>
        <begin position="1"/>
        <end position="46"/>
    </location>
</feature>
<reference evidence="2 3" key="1">
    <citation type="journal article" date="2024" name="G3 (Bethesda)">
        <title>Genome assembly of Hibiscus sabdariffa L. provides insights into metabolisms of medicinal natural products.</title>
        <authorList>
            <person name="Kim T."/>
        </authorList>
    </citation>
    <scope>NUCLEOTIDE SEQUENCE [LARGE SCALE GENOMIC DNA]</scope>
    <source>
        <strain evidence="2">TK-2024</strain>
        <tissue evidence="2">Old leaves</tissue>
    </source>
</reference>
<proteinExistence type="predicted"/>
<organism evidence="2 3">
    <name type="scientific">Hibiscus sabdariffa</name>
    <name type="common">roselle</name>
    <dbReference type="NCBI Taxonomy" id="183260"/>
    <lineage>
        <taxon>Eukaryota</taxon>
        <taxon>Viridiplantae</taxon>
        <taxon>Streptophyta</taxon>
        <taxon>Embryophyta</taxon>
        <taxon>Tracheophyta</taxon>
        <taxon>Spermatophyta</taxon>
        <taxon>Magnoliopsida</taxon>
        <taxon>eudicotyledons</taxon>
        <taxon>Gunneridae</taxon>
        <taxon>Pentapetalae</taxon>
        <taxon>rosids</taxon>
        <taxon>malvids</taxon>
        <taxon>Malvales</taxon>
        <taxon>Malvaceae</taxon>
        <taxon>Malvoideae</taxon>
        <taxon>Hibiscus</taxon>
    </lineage>
</organism>
<evidence type="ECO:0000256" key="1">
    <source>
        <dbReference type="SAM" id="MobiDB-lite"/>
    </source>
</evidence>
<name>A0ABR2EF37_9ROSI</name>
<keyword evidence="3" id="KW-1185">Reference proteome</keyword>
<evidence type="ECO:0000313" key="3">
    <source>
        <dbReference type="Proteomes" id="UP001472677"/>
    </source>
</evidence>
<sequence length="108" mass="11959">MENPFPSPRISRKHRRLDDGPPDGGGPLGRSDIPIPPKAVHQKPSLSIPSYRDSLMKNFSNLPSETDECIDDDDIEFEEGEVVPDTIDGLISIDFSDRILSLAEKSLD</sequence>